<evidence type="ECO:0000313" key="2">
    <source>
        <dbReference type="EMBL" id="AMR77303.1"/>
    </source>
</evidence>
<evidence type="ECO:0000259" key="1">
    <source>
        <dbReference type="Pfam" id="PF04965"/>
    </source>
</evidence>
<protein>
    <recommendedName>
        <fullName evidence="1">IraD/Gp25-like domain-containing protein</fullName>
    </recommendedName>
</protein>
<name>A0A142JGU1_9BURK</name>
<dbReference type="KEGG" id="cnan:A2G96_05905"/>
<reference evidence="2 3" key="1">
    <citation type="submission" date="2016-03" db="EMBL/GenBank/DDBJ databases">
        <title>Complete genome sequence of a novel chlorpyrifos degrading bacterium, Cupriavidus nantongensis sp. X1.</title>
        <authorList>
            <person name="Fang L."/>
        </authorList>
    </citation>
    <scope>NUCLEOTIDE SEQUENCE [LARGE SCALE GENOMIC DNA]</scope>
    <source>
        <strain evidence="2 3">X1</strain>
    </source>
</reference>
<keyword evidence="3" id="KW-1185">Reference proteome</keyword>
<organism evidence="2 3">
    <name type="scientific">Cupriavidus nantongensis</name>
    <dbReference type="NCBI Taxonomy" id="1796606"/>
    <lineage>
        <taxon>Bacteria</taxon>
        <taxon>Pseudomonadati</taxon>
        <taxon>Pseudomonadota</taxon>
        <taxon>Betaproteobacteria</taxon>
        <taxon>Burkholderiales</taxon>
        <taxon>Burkholderiaceae</taxon>
        <taxon>Cupriavidus</taxon>
    </lineage>
</organism>
<accession>A0A142JGU1</accession>
<dbReference type="EMBL" id="CP014844">
    <property type="protein sequence ID" value="AMR77303.1"/>
    <property type="molecule type" value="Genomic_DNA"/>
</dbReference>
<feature type="domain" description="IraD/Gp25-like" evidence="1">
    <location>
        <begin position="14"/>
        <end position="97"/>
    </location>
</feature>
<dbReference type="AlphaFoldDB" id="A0A142JGU1"/>
<sequence>MSGMHASTGRALSGVAHIEQSVADIITTPIGTRVERRDYGSNVPFLIDQPNNGATAVRVYAATVAALWRWEPRVRVARLNLTRDMDGSAALTLDGSVIDRAGRQVPLRLDVPLTAAP</sequence>
<dbReference type="Gene3D" id="3.10.450.40">
    <property type="match status" value="1"/>
</dbReference>
<dbReference type="STRING" id="1796606.A2G96_05905"/>
<dbReference type="OrthoDB" id="9802846at2"/>
<dbReference type="RefSeq" id="WP_062797636.1">
    <property type="nucleotide sequence ID" value="NZ_CP014844.1"/>
</dbReference>
<dbReference type="Proteomes" id="UP000075238">
    <property type="component" value="Chromosome 1"/>
</dbReference>
<dbReference type="InterPro" id="IPR007048">
    <property type="entry name" value="IraD/Gp25-like"/>
</dbReference>
<evidence type="ECO:0000313" key="3">
    <source>
        <dbReference type="Proteomes" id="UP000075238"/>
    </source>
</evidence>
<dbReference type="SUPFAM" id="SSF160719">
    <property type="entry name" value="gpW/gp25-like"/>
    <property type="match status" value="1"/>
</dbReference>
<gene>
    <name evidence="2" type="ORF">A2G96_05905</name>
</gene>
<dbReference type="Pfam" id="PF04965">
    <property type="entry name" value="GPW_gp25"/>
    <property type="match status" value="1"/>
</dbReference>
<proteinExistence type="predicted"/>